<dbReference type="Proteomes" id="UP001283361">
    <property type="component" value="Unassembled WGS sequence"/>
</dbReference>
<reference evidence="1" key="1">
    <citation type="journal article" date="2023" name="G3 (Bethesda)">
        <title>A reference genome for the long-term kleptoplast-retaining sea slug Elysia crispata morphotype clarki.</title>
        <authorList>
            <person name="Eastman K.E."/>
            <person name="Pendleton A.L."/>
            <person name="Shaikh M.A."/>
            <person name="Suttiyut T."/>
            <person name="Ogas R."/>
            <person name="Tomko P."/>
            <person name="Gavelis G."/>
            <person name="Widhalm J.R."/>
            <person name="Wisecaver J.H."/>
        </authorList>
    </citation>
    <scope>NUCLEOTIDE SEQUENCE</scope>
    <source>
        <strain evidence="1">ECLA1</strain>
    </source>
</reference>
<evidence type="ECO:0000313" key="2">
    <source>
        <dbReference type="Proteomes" id="UP001283361"/>
    </source>
</evidence>
<gene>
    <name evidence="1" type="ORF">RRG08_030526</name>
</gene>
<dbReference type="EMBL" id="JAWDGP010005816">
    <property type="protein sequence ID" value="KAK3751501.1"/>
    <property type="molecule type" value="Genomic_DNA"/>
</dbReference>
<dbReference type="AlphaFoldDB" id="A0AAE0YMI8"/>
<organism evidence="1 2">
    <name type="scientific">Elysia crispata</name>
    <name type="common">lettuce slug</name>
    <dbReference type="NCBI Taxonomy" id="231223"/>
    <lineage>
        <taxon>Eukaryota</taxon>
        <taxon>Metazoa</taxon>
        <taxon>Spiralia</taxon>
        <taxon>Lophotrochozoa</taxon>
        <taxon>Mollusca</taxon>
        <taxon>Gastropoda</taxon>
        <taxon>Heterobranchia</taxon>
        <taxon>Euthyneura</taxon>
        <taxon>Panpulmonata</taxon>
        <taxon>Sacoglossa</taxon>
        <taxon>Placobranchoidea</taxon>
        <taxon>Plakobranchidae</taxon>
        <taxon>Elysia</taxon>
    </lineage>
</organism>
<keyword evidence="2" id="KW-1185">Reference proteome</keyword>
<proteinExistence type="predicted"/>
<evidence type="ECO:0000313" key="1">
    <source>
        <dbReference type="EMBL" id="KAK3751501.1"/>
    </source>
</evidence>
<comment type="caution">
    <text evidence="1">The sequence shown here is derived from an EMBL/GenBank/DDBJ whole genome shotgun (WGS) entry which is preliminary data.</text>
</comment>
<accession>A0AAE0YMI8</accession>
<name>A0AAE0YMI8_9GAST</name>
<sequence length="189" mass="21454">MTVQLTLRQCWIAPLDLGQNGTAPAPVPRRSPPYATDCDPDSLAKARGEQMTGRQAQVTRYCQRCSRKAANRLQKTSFKKAKNLYEMEKHYQSQRNWFENTSSLNMEKDTQKLWQLTKALNDDSVFRSQTVLLTESRPAAGKAACNVLANAYKNVSEVEISRSTIHAIQRDTKELQNIDVPSEPCTFDR</sequence>
<protein>
    <submittedName>
        <fullName evidence="1">Uncharacterized protein</fullName>
    </submittedName>
</protein>